<keyword evidence="2" id="KW-1185">Reference proteome</keyword>
<reference evidence="1" key="1">
    <citation type="journal article" date="2014" name="Int. J. Syst. Evol. Microbiol.">
        <title>Complete genome sequence of Corynebacterium casei LMG S-19264T (=DSM 44701T), isolated from a smear-ripened cheese.</title>
        <authorList>
            <consortium name="US DOE Joint Genome Institute (JGI-PGF)"/>
            <person name="Walter F."/>
            <person name="Albersmeier A."/>
            <person name="Kalinowski J."/>
            <person name="Ruckert C."/>
        </authorList>
    </citation>
    <scope>NUCLEOTIDE SEQUENCE</scope>
    <source>
        <strain evidence="1">JCM 15325</strain>
    </source>
</reference>
<organism evidence="1 2">
    <name type="scientific">Sporolactobacillus putidus</name>
    <dbReference type="NCBI Taxonomy" id="492735"/>
    <lineage>
        <taxon>Bacteria</taxon>
        <taxon>Bacillati</taxon>
        <taxon>Bacillota</taxon>
        <taxon>Bacilli</taxon>
        <taxon>Bacillales</taxon>
        <taxon>Sporolactobacillaceae</taxon>
        <taxon>Sporolactobacillus</taxon>
    </lineage>
</organism>
<proteinExistence type="predicted"/>
<evidence type="ECO:0000313" key="2">
    <source>
        <dbReference type="Proteomes" id="UP000654670"/>
    </source>
</evidence>
<gene>
    <name evidence="1" type="ORF">GCM10007968_25970</name>
</gene>
<accession>A0A917S7H7</accession>
<comment type="caution">
    <text evidence="1">The sequence shown here is derived from an EMBL/GenBank/DDBJ whole genome shotgun (WGS) entry which is preliminary data.</text>
</comment>
<sequence>MFIRLVILRHCGQYDYQTFQMCILQVLRAFAEHFYNEQDSCFIVLESVFDIFAKLALQYREEDI</sequence>
<dbReference type="EMBL" id="BMOK01000013">
    <property type="protein sequence ID" value="GGL60847.1"/>
    <property type="molecule type" value="Genomic_DNA"/>
</dbReference>
<reference evidence="1" key="2">
    <citation type="submission" date="2020-09" db="EMBL/GenBank/DDBJ databases">
        <authorList>
            <person name="Sun Q."/>
            <person name="Ohkuma M."/>
        </authorList>
    </citation>
    <scope>NUCLEOTIDE SEQUENCE</scope>
    <source>
        <strain evidence="1">JCM 15325</strain>
    </source>
</reference>
<dbReference type="Proteomes" id="UP000654670">
    <property type="component" value="Unassembled WGS sequence"/>
</dbReference>
<dbReference type="AlphaFoldDB" id="A0A917S7H7"/>
<name>A0A917S7H7_9BACL</name>
<evidence type="ECO:0000313" key="1">
    <source>
        <dbReference type="EMBL" id="GGL60847.1"/>
    </source>
</evidence>
<protein>
    <submittedName>
        <fullName evidence="1">Uncharacterized protein</fullName>
    </submittedName>
</protein>